<dbReference type="Proteomes" id="UP000501690">
    <property type="component" value="Linkage Group LG8"/>
</dbReference>
<dbReference type="AlphaFoldDB" id="A0A4D6MSC7"/>
<gene>
    <name evidence="1" type="ORF">DEO72_LG8g800</name>
</gene>
<proteinExistence type="predicted"/>
<name>A0A4D6MSC7_VIGUN</name>
<reference evidence="1 2" key="1">
    <citation type="submission" date="2019-04" db="EMBL/GenBank/DDBJ databases">
        <title>An improved genome assembly and genetic linkage map for asparagus bean, Vigna unguiculata ssp. sesquipedialis.</title>
        <authorList>
            <person name="Xia Q."/>
            <person name="Zhang R."/>
            <person name="Dong Y."/>
        </authorList>
    </citation>
    <scope>NUCLEOTIDE SEQUENCE [LARGE SCALE GENOMIC DNA]</scope>
    <source>
        <tissue evidence="1">Leaf</tissue>
    </source>
</reference>
<sequence length="62" mass="7349">MLDEECCDTDFRSSQKVLRHMLQLCGLEQFPKTLMSERNKVRYLETKGYVHNLKASVTRRNT</sequence>
<keyword evidence="2" id="KW-1185">Reference proteome</keyword>
<evidence type="ECO:0000313" key="1">
    <source>
        <dbReference type="EMBL" id="QCE02785.1"/>
    </source>
</evidence>
<protein>
    <submittedName>
        <fullName evidence="1">Uncharacterized protein</fullName>
    </submittedName>
</protein>
<dbReference type="EMBL" id="CP039352">
    <property type="protein sequence ID" value="QCE02785.1"/>
    <property type="molecule type" value="Genomic_DNA"/>
</dbReference>
<evidence type="ECO:0000313" key="2">
    <source>
        <dbReference type="Proteomes" id="UP000501690"/>
    </source>
</evidence>
<accession>A0A4D6MSC7</accession>
<organism evidence="1 2">
    <name type="scientific">Vigna unguiculata</name>
    <name type="common">Cowpea</name>
    <dbReference type="NCBI Taxonomy" id="3917"/>
    <lineage>
        <taxon>Eukaryota</taxon>
        <taxon>Viridiplantae</taxon>
        <taxon>Streptophyta</taxon>
        <taxon>Embryophyta</taxon>
        <taxon>Tracheophyta</taxon>
        <taxon>Spermatophyta</taxon>
        <taxon>Magnoliopsida</taxon>
        <taxon>eudicotyledons</taxon>
        <taxon>Gunneridae</taxon>
        <taxon>Pentapetalae</taxon>
        <taxon>rosids</taxon>
        <taxon>fabids</taxon>
        <taxon>Fabales</taxon>
        <taxon>Fabaceae</taxon>
        <taxon>Papilionoideae</taxon>
        <taxon>50 kb inversion clade</taxon>
        <taxon>NPAAA clade</taxon>
        <taxon>indigoferoid/millettioid clade</taxon>
        <taxon>Phaseoleae</taxon>
        <taxon>Vigna</taxon>
    </lineage>
</organism>